<dbReference type="VEuPathDB" id="FungiDB:PSTT_08667"/>
<accession>A0A2S4VB99</accession>
<feature type="compositionally biased region" description="Polar residues" evidence="1">
    <location>
        <begin position="70"/>
        <end position="80"/>
    </location>
</feature>
<reference evidence="2" key="1">
    <citation type="submission" date="2017-12" db="EMBL/GenBank/DDBJ databases">
        <title>Gene loss provides genomic basis for host adaptation in cereal stripe rust fungi.</title>
        <authorList>
            <person name="Xia C."/>
        </authorList>
    </citation>
    <scope>NUCLEOTIDE SEQUENCE [LARGE SCALE GENOMIC DNA]</scope>
    <source>
        <strain evidence="2">93-210</strain>
    </source>
</reference>
<sequence length="99" mass="10923">MILVEDTRLKKMELHMDAIDRHITLLELNRQPMASSSTQAAKPSYARATGNPAGSTRPIITPCLDHHFNPLTQAKPSSTPIPIRTRSETGPWLSSSTCQ</sequence>
<protein>
    <submittedName>
        <fullName evidence="2">Uncharacterized protein</fullName>
    </submittedName>
</protein>
<dbReference type="Proteomes" id="UP000239156">
    <property type="component" value="Unassembled WGS sequence"/>
</dbReference>
<evidence type="ECO:0000313" key="3">
    <source>
        <dbReference type="Proteomes" id="UP000239156"/>
    </source>
</evidence>
<dbReference type="VEuPathDB" id="FungiDB:PSHT_08781"/>
<dbReference type="AlphaFoldDB" id="A0A2S4VB99"/>
<proteinExistence type="predicted"/>
<name>A0A2S4VB99_9BASI</name>
<keyword evidence="3" id="KW-1185">Reference proteome</keyword>
<feature type="region of interest" description="Disordered" evidence="1">
    <location>
        <begin position="33"/>
        <end position="99"/>
    </location>
</feature>
<evidence type="ECO:0000313" key="2">
    <source>
        <dbReference type="EMBL" id="POW06819.1"/>
    </source>
</evidence>
<dbReference type="EMBL" id="PKSL01000081">
    <property type="protein sequence ID" value="POW06819.1"/>
    <property type="molecule type" value="Genomic_DNA"/>
</dbReference>
<organism evidence="2 3">
    <name type="scientific">Puccinia striiformis</name>
    <dbReference type="NCBI Taxonomy" id="27350"/>
    <lineage>
        <taxon>Eukaryota</taxon>
        <taxon>Fungi</taxon>
        <taxon>Dikarya</taxon>
        <taxon>Basidiomycota</taxon>
        <taxon>Pucciniomycotina</taxon>
        <taxon>Pucciniomycetes</taxon>
        <taxon>Pucciniales</taxon>
        <taxon>Pucciniaceae</taxon>
        <taxon>Puccinia</taxon>
    </lineage>
</organism>
<evidence type="ECO:0000256" key="1">
    <source>
        <dbReference type="SAM" id="MobiDB-lite"/>
    </source>
</evidence>
<gene>
    <name evidence="2" type="ORF">PSTT_08667</name>
</gene>
<comment type="caution">
    <text evidence="2">The sequence shown here is derived from an EMBL/GenBank/DDBJ whole genome shotgun (WGS) entry which is preliminary data.</text>
</comment>